<organism evidence="12 13">
    <name type="scientific">Pontibacter akesuensis</name>
    <dbReference type="NCBI Taxonomy" id="388950"/>
    <lineage>
        <taxon>Bacteria</taxon>
        <taxon>Pseudomonadati</taxon>
        <taxon>Bacteroidota</taxon>
        <taxon>Cytophagia</taxon>
        <taxon>Cytophagales</taxon>
        <taxon>Hymenobacteraceae</taxon>
        <taxon>Pontibacter</taxon>
    </lineage>
</organism>
<evidence type="ECO:0000256" key="1">
    <source>
        <dbReference type="ARBA" id="ARBA00022741"/>
    </source>
</evidence>
<evidence type="ECO:0000313" key="13">
    <source>
        <dbReference type="Proteomes" id="UP000182491"/>
    </source>
</evidence>
<dbReference type="Gene3D" id="3.40.50.300">
    <property type="entry name" value="P-loop containing nucleotide triphosphate hydrolases"/>
    <property type="match status" value="3"/>
</dbReference>
<sequence length="1134" mass="131616">MPSTFKIYSSSAGSGKTYHLTKEYLKLALHTSDPDYYRSVLAITFTNDAAAEMKERILSALRNFNDSSLPEKDKQKSEQLLDGITQDLKLEYPEEHLDKEEVRMRAAKLFRQILYNYSEFSVSTIDSFVNKIVQAFTRELNIPQNFEVDLDSNTLLRTAVSLLLDKVTDSKNDLLSQTLEQYALEKAREGKSWTMLPDDLMDFARNLLNEQVYEAITDLQQLSLEDFREVREQLFLVQKQVAETVQEAAQQAMQLFEQADVSPADLYQSTRGIYSYFNTWLKTVDLNYGNSNAAKTIADDKWYGGKASSAAKAQIDSIKQPLTELYFHIEEIKDKYAATFTLIQQVVPHLYKVSLLNELEKCLQEIKLDKNTVHISEFNKRIIDIVLMEPVPFIYERLGEKYKHILIDEFQDTSVLQWNNLLPLVDNALASGHFSMVVGDAKQAIYRWRGGEMEQILHLYKGSTKQLYENRRHGPLIRERYESVDQARQPENLSTNYRSRSEIIDFNNELFTFISQGHANFGMFTSIYDKDFTQQVPTGSDKGGGHIQVLFTHEDDLNLQYDLNGCARTATLYEGYKNEELLTYDESTLNMVLQLVRHGLSEGYALKDMAILCRTNVKSKLIANFLKERRFDIISQDSLSLQFAEVINLIIAMFRVFNRPNDSLAKSEALYLVCKVSLETVPDVEMTKTIADIANDKENASFFEQLRVFGFDVQERETGNLSIYELTEKLIRIFSLLGKNNESEYLFRFLDLVLEYSLKHSNNLNNFLSYWEVQKDKLSINTPKNRNAITITSIHKSKGLAYPIVIIPFADWSTSPKPGNLMWSQLPDDVHVTGKLRSVAVNTSSRLENTILSEQYNTELEKTFIENLNMLYVALTRPIDRLYLIGDARELLDERKAPKLDVQAKNVSHLLYRFLVHKELWAFGQHCYQLAQGKQQVARRDDASDNDTTYRVDHLASTDWEQRLKIKQHANNVFDFETQTVQRQQNRKLHYALARIAFAPELDRVLRQMVYEGIISEREKPEVAQKLKQVISHPRLRYYFTNKVVVEHEKEVLDARAYLYKPDRIVFDGDTVVLMEFKTPPPEPEHRYRLDHYAVRFRQLGYQKVKCVLYYFETEEVKTWQYGSKKTEQLGLEL</sequence>
<keyword evidence="5" id="KW-0413">Isomerase</keyword>
<dbReference type="InterPro" id="IPR027417">
    <property type="entry name" value="P-loop_NTPase"/>
</dbReference>
<evidence type="ECO:0000259" key="11">
    <source>
        <dbReference type="PROSITE" id="PS51217"/>
    </source>
</evidence>
<keyword evidence="12" id="KW-0540">Nuclease</keyword>
<feature type="domain" description="UvrD-like helicase C-terminal" evidence="11">
    <location>
        <begin position="545"/>
        <end position="799"/>
    </location>
</feature>
<dbReference type="GO" id="GO:0005829">
    <property type="term" value="C:cytosol"/>
    <property type="evidence" value="ECO:0007669"/>
    <property type="project" value="TreeGrafter"/>
</dbReference>
<dbReference type="InterPro" id="IPR014016">
    <property type="entry name" value="UvrD-like_ATP-bd"/>
</dbReference>
<dbReference type="Pfam" id="PF13361">
    <property type="entry name" value="UvrD_C"/>
    <property type="match status" value="1"/>
</dbReference>
<dbReference type="GO" id="GO:0005524">
    <property type="term" value="F:ATP binding"/>
    <property type="evidence" value="ECO:0007669"/>
    <property type="project" value="UniProtKB-UniRule"/>
</dbReference>
<evidence type="ECO:0000256" key="7">
    <source>
        <dbReference type="ARBA" id="ARBA00034808"/>
    </source>
</evidence>
<dbReference type="InterPro" id="IPR000212">
    <property type="entry name" value="DNA_helicase_UvrD/REP"/>
</dbReference>
<dbReference type="OrthoDB" id="9810135at2"/>
<dbReference type="PANTHER" id="PTHR11070">
    <property type="entry name" value="UVRD / RECB / PCRA DNA HELICASE FAMILY MEMBER"/>
    <property type="match status" value="1"/>
</dbReference>
<dbReference type="GO" id="GO:0004527">
    <property type="term" value="F:exonuclease activity"/>
    <property type="evidence" value="ECO:0007669"/>
    <property type="project" value="UniProtKB-KW"/>
</dbReference>
<comment type="catalytic activity">
    <reaction evidence="8">
        <text>ATP + H2O = ADP + phosphate + H(+)</text>
        <dbReference type="Rhea" id="RHEA:13065"/>
        <dbReference type="ChEBI" id="CHEBI:15377"/>
        <dbReference type="ChEBI" id="CHEBI:15378"/>
        <dbReference type="ChEBI" id="CHEBI:30616"/>
        <dbReference type="ChEBI" id="CHEBI:43474"/>
        <dbReference type="ChEBI" id="CHEBI:456216"/>
        <dbReference type="EC" id="5.6.2.4"/>
    </reaction>
</comment>
<dbReference type="SUPFAM" id="SSF52540">
    <property type="entry name" value="P-loop containing nucleoside triphosphate hydrolases"/>
    <property type="match status" value="1"/>
</dbReference>
<comment type="catalytic activity">
    <reaction evidence="6">
        <text>Couples ATP hydrolysis with the unwinding of duplex DNA by translocating in the 3'-5' direction.</text>
        <dbReference type="EC" id="5.6.2.4"/>
    </reaction>
</comment>
<evidence type="ECO:0000256" key="8">
    <source>
        <dbReference type="ARBA" id="ARBA00048988"/>
    </source>
</evidence>
<feature type="domain" description="UvrD-like helicase ATP-binding" evidence="10">
    <location>
        <begin position="1"/>
        <end position="500"/>
    </location>
</feature>
<reference evidence="13" key="1">
    <citation type="submission" date="2016-10" db="EMBL/GenBank/DDBJ databases">
        <authorList>
            <person name="Varghese N."/>
        </authorList>
    </citation>
    <scope>NUCLEOTIDE SEQUENCE [LARGE SCALE GENOMIC DNA]</scope>
    <source>
        <strain evidence="13">DSM 18820</strain>
    </source>
</reference>
<evidence type="ECO:0000259" key="10">
    <source>
        <dbReference type="PROSITE" id="PS51198"/>
    </source>
</evidence>
<keyword evidence="4 9" id="KW-0067">ATP-binding</keyword>
<evidence type="ECO:0000256" key="9">
    <source>
        <dbReference type="PROSITE-ProRule" id="PRU00560"/>
    </source>
</evidence>
<name>A0A1I7G1D6_9BACT</name>
<accession>A0A1I7G1D6</accession>
<protein>
    <recommendedName>
        <fullName evidence="7">DNA 3'-5' helicase</fullName>
        <ecNumber evidence="7">5.6.2.4</ecNumber>
    </recommendedName>
</protein>
<evidence type="ECO:0000256" key="6">
    <source>
        <dbReference type="ARBA" id="ARBA00034617"/>
    </source>
</evidence>
<keyword evidence="12" id="KW-0269">Exonuclease</keyword>
<dbReference type="AlphaFoldDB" id="A0A1I7G1D6"/>
<evidence type="ECO:0000256" key="4">
    <source>
        <dbReference type="ARBA" id="ARBA00022840"/>
    </source>
</evidence>
<keyword evidence="13" id="KW-1185">Reference proteome</keyword>
<dbReference type="EMBL" id="FPCA01000001">
    <property type="protein sequence ID" value="SFU42217.1"/>
    <property type="molecule type" value="Genomic_DNA"/>
</dbReference>
<dbReference type="Gene3D" id="1.10.3170.10">
    <property type="entry name" value="Recbcd, chain B, domain 2"/>
    <property type="match status" value="1"/>
</dbReference>
<proteinExistence type="predicted"/>
<dbReference type="GO" id="GO:0003677">
    <property type="term" value="F:DNA binding"/>
    <property type="evidence" value="ECO:0007669"/>
    <property type="project" value="InterPro"/>
</dbReference>
<keyword evidence="2 9" id="KW-0378">Hydrolase</keyword>
<feature type="binding site" evidence="9">
    <location>
        <begin position="10"/>
        <end position="17"/>
    </location>
    <ligand>
        <name>ATP</name>
        <dbReference type="ChEBI" id="CHEBI:30616"/>
    </ligand>
</feature>
<dbReference type="InterPro" id="IPR014017">
    <property type="entry name" value="DNA_helicase_UvrD-like_C"/>
</dbReference>
<dbReference type="GO" id="GO:0000725">
    <property type="term" value="P:recombinational repair"/>
    <property type="evidence" value="ECO:0007669"/>
    <property type="project" value="TreeGrafter"/>
</dbReference>
<gene>
    <name evidence="12" type="ORF">SAMN04487941_0635</name>
</gene>
<evidence type="ECO:0000256" key="3">
    <source>
        <dbReference type="ARBA" id="ARBA00022806"/>
    </source>
</evidence>
<keyword evidence="3 9" id="KW-0347">Helicase</keyword>
<keyword evidence="1 9" id="KW-0547">Nucleotide-binding</keyword>
<evidence type="ECO:0000256" key="5">
    <source>
        <dbReference type="ARBA" id="ARBA00023235"/>
    </source>
</evidence>
<dbReference type="Pfam" id="PF00580">
    <property type="entry name" value="UvrD-helicase"/>
    <property type="match status" value="1"/>
</dbReference>
<dbReference type="Proteomes" id="UP000182491">
    <property type="component" value="Unassembled WGS sequence"/>
</dbReference>
<evidence type="ECO:0000256" key="2">
    <source>
        <dbReference type="ARBA" id="ARBA00022801"/>
    </source>
</evidence>
<dbReference type="GO" id="GO:0043138">
    <property type="term" value="F:3'-5' DNA helicase activity"/>
    <property type="evidence" value="ECO:0007669"/>
    <property type="project" value="UniProtKB-EC"/>
</dbReference>
<dbReference type="GO" id="GO:0016887">
    <property type="term" value="F:ATP hydrolysis activity"/>
    <property type="evidence" value="ECO:0007669"/>
    <property type="project" value="RHEA"/>
</dbReference>
<evidence type="ECO:0000313" key="12">
    <source>
        <dbReference type="EMBL" id="SFU42217.1"/>
    </source>
</evidence>
<dbReference type="PROSITE" id="PS51217">
    <property type="entry name" value="UVRD_HELICASE_CTER"/>
    <property type="match status" value="1"/>
</dbReference>
<dbReference type="STRING" id="388950.GCA_001611675_03770"/>
<dbReference type="RefSeq" id="WP_068839601.1">
    <property type="nucleotide sequence ID" value="NZ_BMXC01000001.1"/>
</dbReference>
<dbReference type="EC" id="5.6.2.4" evidence="7"/>
<dbReference type="PROSITE" id="PS51198">
    <property type="entry name" value="UVRD_HELICASE_ATP_BIND"/>
    <property type="match status" value="1"/>
</dbReference>
<dbReference type="PANTHER" id="PTHR11070:SF67">
    <property type="entry name" value="DNA 3'-5' HELICASE"/>
    <property type="match status" value="1"/>
</dbReference>